<keyword evidence="1" id="KW-0812">Transmembrane</keyword>
<dbReference type="AlphaFoldDB" id="A0A9W9UQ00"/>
<protein>
    <submittedName>
        <fullName evidence="2">Uncharacterized protein</fullName>
    </submittedName>
</protein>
<reference evidence="2" key="1">
    <citation type="submission" date="2022-12" db="EMBL/GenBank/DDBJ databases">
        <authorList>
            <person name="Petersen C."/>
        </authorList>
    </citation>
    <scope>NUCLEOTIDE SEQUENCE</scope>
    <source>
        <strain evidence="2">IBT 35673</strain>
    </source>
</reference>
<sequence length="96" mass="10524">MTDMHIAETSIPTSARPEQGQIKILDSRRNAAVIVCGVVLADAGLTGEVMVSIVTLFDMRLYLSRASFKFRWTGALARCGIGSRAAKIRINSCYQF</sequence>
<gene>
    <name evidence="2" type="ORF">N7452_001951</name>
</gene>
<dbReference type="EMBL" id="JAPZBQ010000001">
    <property type="protein sequence ID" value="KAJ5352977.1"/>
    <property type="molecule type" value="Genomic_DNA"/>
</dbReference>
<organism evidence="2 3">
    <name type="scientific">Penicillium brevicompactum</name>
    <dbReference type="NCBI Taxonomy" id="5074"/>
    <lineage>
        <taxon>Eukaryota</taxon>
        <taxon>Fungi</taxon>
        <taxon>Dikarya</taxon>
        <taxon>Ascomycota</taxon>
        <taxon>Pezizomycotina</taxon>
        <taxon>Eurotiomycetes</taxon>
        <taxon>Eurotiomycetidae</taxon>
        <taxon>Eurotiales</taxon>
        <taxon>Aspergillaceae</taxon>
        <taxon>Penicillium</taxon>
    </lineage>
</organism>
<evidence type="ECO:0000313" key="3">
    <source>
        <dbReference type="Proteomes" id="UP001147695"/>
    </source>
</evidence>
<comment type="caution">
    <text evidence="2">The sequence shown here is derived from an EMBL/GenBank/DDBJ whole genome shotgun (WGS) entry which is preliminary data.</text>
</comment>
<accession>A0A9W9UQ00</accession>
<dbReference type="Proteomes" id="UP001147695">
    <property type="component" value="Unassembled WGS sequence"/>
</dbReference>
<proteinExistence type="predicted"/>
<keyword evidence="1" id="KW-1133">Transmembrane helix</keyword>
<name>A0A9W9UQ00_PENBR</name>
<feature type="transmembrane region" description="Helical" evidence="1">
    <location>
        <begin position="31"/>
        <end position="57"/>
    </location>
</feature>
<evidence type="ECO:0000256" key="1">
    <source>
        <dbReference type="SAM" id="Phobius"/>
    </source>
</evidence>
<keyword evidence="1" id="KW-0472">Membrane</keyword>
<evidence type="ECO:0000313" key="2">
    <source>
        <dbReference type="EMBL" id="KAJ5352977.1"/>
    </source>
</evidence>
<reference evidence="2" key="2">
    <citation type="journal article" date="2023" name="IMA Fungus">
        <title>Comparative genomic study of the Penicillium genus elucidates a diverse pangenome and 15 lateral gene transfer events.</title>
        <authorList>
            <person name="Petersen C."/>
            <person name="Sorensen T."/>
            <person name="Nielsen M.R."/>
            <person name="Sondergaard T.E."/>
            <person name="Sorensen J.L."/>
            <person name="Fitzpatrick D.A."/>
            <person name="Frisvad J.C."/>
            <person name="Nielsen K.L."/>
        </authorList>
    </citation>
    <scope>NUCLEOTIDE SEQUENCE</scope>
    <source>
        <strain evidence="2">IBT 35673</strain>
    </source>
</reference>